<evidence type="ECO:0000313" key="2">
    <source>
        <dbReference type="Ensembl" id="ENSSSCP00030033318.1"/>
    </source>
</evidence>
<accession>A0A8D1LG44</accession>
<dbReference type="Pfam" id="PF05612">
    <property type="entry name" value="Leg1"/>
    <property type="match status" value="2"/>
</dbReference>
<proteinExistence type="predicted"/>
<dbReference type="InterPro" id="IPR008499">
    <property type="entry name" value="Leg1"/>
</dbReference>
<dbReference type="Proteomes" id="UP000694570">
    <property type="component" value="Unplaced"/>
</dbReference>
<reference evidence="3" key="1">
    <citation type="submission" date="2025-05" db="UniProtKB">
        <authorList>
            <consortium name="Ensembl"/>
        </authorList>
    </citation>
    <scope>IDENTIFICATION</scope>
</reference>
<feature type="chain" id="PRO_5044687362" evidence="1">
    <location>
        <begin position="23"/>
        <end position="333"/>
    </location>
</feature>
<keyword evidence="1" id="KW-0732">Signal</keyword>
<dbReference type="AlphaFoldDB" id="A0A8D1LG44"/>
<dbReference type="PANTHER" id="PTHR18820">
    <property type="entry name" value="LEG1"/>
    <property type="match status" value="1"/>
</dbReference>
<evidence type="ECO:0000313" key="4">
    <source>
        <dbReference type="Proteomes" id="UP000694571"/>
    </source>
</evidence>
<evidence type="ECO:0000313" key="3">
    <source>
        <dbReference type="Ensembl" id="ENSSSCP00050007847.1"/>
    </source>
</evidence>
<dbReference type="PANTHER" id="PTHR18820:SF4">
    <property type="entry name" value="CHROMOSOME 6 OPEN READING FRAME 58"/>
    <property type="match status" value="1"/>
</dbReference>
<dbReference type="Ensembl" id="ENSSSCT00030073004.1">
    <property type="protein sequence ID" value="ENSSSCP00030033318.1"/>
    <property type="gene ID" value="ENSSSCG00030052364.1"/>
</dbReference>
<dbReference type="Proteomes" id="UP000694571">
    <property type="component" value="Unplaced"/>
</dbReference>
<sequence>MAFLPPWASALVGCISVSLAGAFSLSDLHPPLWNKSPGQFSDYRVENGKYVIDPWVYPKRMGMYKILLNKTASYFEKFAPDNELNLFWGLPLQHGWQYTTGRLVDPSQRTDCGYESGDHLCISVDSWWADMNYFLSALPFLAAVDSGIMGISSDKITLLPPPKDQTKFCLNISSCQSSFPKTMSKWNALYKVLFIITFCVLDYYSKPEGDFGRDWYVSLDYLAAAYFPTTIITVTEFQKALPPRVLVDSDRAPFISNFTDLQNTVLLGLNLLHQVDDATGKGLNTLKKTNVTRLSVIRGMRSEGLLGFLGGLLEYSSPQYFGLATDVRVSVSY</sequence>
<evidence type="ECO:0000256" key="1">
    <source>
        <dbReference type="SAM" id="SignalP"/>
    </source>
</evidence>
<feature type="signal peptide" evidence="1">
    <location>
        <begin position="1"/>
        <end position="22"/>
    </location>
</feature>
<gene>
    <name evidence="3" type="primary">LOC100511607</name>
</gene>
<name>A0A8D1LG44_PIG</name>
<protein>
    <submittedName>
        <fullName evidence="2">Protein LEG1 homolog</fullName>
    </submittedName>
</protein>
<organism evidence="3 4">
    <name type="scientific">Sus scrofa</name>
    <name type="common">Pig</name>
    <dbReference type="NCBI Taxonomy" id="9823"/>
    <lineage>
        <taxon>Eukaryota</taxon>
        <taxon>Metazoa</taxon>
        <taxon>Chordata</taxon>
        <taxon>Craniata</taxon>
        <taxon>Vertebrata</taxon>
        <taxon>Euteleostomi</taxon>
        <taxon>Mammalia</taxon>
        <taxon>Eutheria</taxon>
        <taxon>Laurasiatheria</taxon>
        <taxon>Artiodactyla</taxon>
        <taxon>Suina</taxon>
        <taxon>Suidae</taxon>
        <taxon>Sus</taxon>
    </lineage>
</organism>
<dbReference type="Ensembl" id="ENSSSCT00050018967.1">
    <property type="protein sequence ID" value="ENSSSCP00050007847.1"/>
    <property type="gene ID" value="ENSSSCG00050014041.1"/>
</dbReference>